<dbReference type="AlphaFoldDB" id="A0A7S7NSA7"/>
<dbReference type="SUPFAM" id="SSF51658">
    <property type="entry name" value="Xylose isomerase-like"/>
    <property type="match status" value="1"/>
</dbReference>
<dbReference type="Pfam" id="PF01261">
    <property type="entry name" value="AP_endonuc_2"/>
    <property type="match status" value="1"/>
</dbReference>
<dbReference type="EMBL" id="CP063849">
    <property type="protein sequence ID" value="QOY88921.1"/>
    <property type="molecule type" value="Genomic_DNA"/>
</dbReference>
<evidence type="ECO:0000313" key="4">
    <source>
        <dbReference type="Proteomes" id="UP000593892"/>
    </source>
</evidence>
<feature type="domain" description="Xylose isomerase-like TIM barrel" evidence="2">
    <location>
        <begin position="44"/>
        <end position="276"/>
    </location>
</feature>
<accession>A0A7S7NSA7</accession>
<sequence length="302" mass="32787">MRSLLSAILTLSLLSWGAAPASMQAGHVGIFLRCTGKTEPREALQAVRSLGLHMVQISKLPDRFYSPEGAKEFAALLKESGVQASAVVAVYDGENYKDIPTIRATVGFMPAAFMDQRVAYTKKCVDFAAALKVKIVTFHVGFLPAQPTDPDYQRLVHAVRDVAQYAAKHRVTISLETGQESADELLQFLGQVARRNVGVNFDMANLVLYGKDDAPAALRKLLPKVTSVHVKDGLQPGDPARLGAETRLGEGKAGVKECLQILKAAHFAGPVVIENYVFRGRKSEPMDELALAKAYVDQILAQ</sequence>
<keyword evidence="1" id="KW-0732">Signal</keyword>
<organism evidence="3 4">
    <name type="scientific">Paludibaculum fermentans</name>
    <dbReference type="NCBI Taxonomy" id="1473598"/>
    <lineage>
        <taxon>Bacteria</taxon>
        <taxon>Pseudomonadati</taxon>
        <taxon>Acidobacteriota</taxon>
        <taxon>Terriglobia</taxon>
        <taxon>Bryobacterales</taxon>
        <taxon>Bryobacteraceae</taxon>
        <taxon>Paludibaculum</taxon>
    </lineage>
</organism>
<dbReference type="InterPro" id="IPR050312">
    <property type="entry name" value="IolE/XylAMocC-like"/>
</dbReference>
<dbReference type="PANTHER" id="PTHR12110">
    <property type="entry name" value="HYDROXYPYRUVATE ISOMERASE"/>
    <property type="match status" value="1"/>
</dbReference>
<dbReference type="RefSeq" id="WP_194450584.1">
    <property type="nucleotide sequence ID" value="NZ_CP063849.1"/>
</dbReference>
<feature type="signal peptide" evidence="1">
    <location>
        <begin position="1"/>
        <end position="21"/>
    </location>
</feature>
<evidence type="ECO:0000256" key="1">
    <source>
        <dbReference type="SAM" id="SignalP"/>
    </source>
</evidence>
<dbReference type="InterPro" id="IPR013022">
    <property type="entry name" value="Xyl_isomerase-like_TIM-brl"/>
</dbReference>
<gene>
    <name evidence="3" type="ORF">IRI77_02865</name>
</gene>
<name>A0A7S7NSA7_PALFE</name>
<keyword evidence="4" id="KW-1185">Reference proteome</keyword>
<proteinExistence type="predicted"/>
<dbReference type="InterPro" id="IPR036237">
    <property type="entry name" value="Xyl_isomerase-like_sf"/>
</dbReference>
<dbReference type="PANTHER" id="PTHR12110:SF41">
    <property type="entry name" value="INOSOSE DEHYDRATASE"/>
    <property type="match status" value="1"/>
</dbReference>
<protein>
    <submittedName>
        <fullName evidence="3">Sugar phosphate isomerase/epimerase</fullName>
    </submittedName>
</protein>
<dbReference type="Proteomes" id="UP000593892">
    <property type="component" value="Chromosome"/>
</dbReference>
<evidence type="ECO:0000313" key="3">
    <source>
        <dbReference type="EMBL" id="QOY88921.1"/>
    </source>
</evidence>
<dbReference type="GO" id="GO:0016853">
    <property type="term" value="F:isomerase activity"/>
    <property type="evidence" value="ECO:0007669"/>
    <property type="project" value="UniProtKB-KW"/>
</dbReference>
<evidence type="ECO:0000259" key="2">
    <source>
        <dbReference type="Pfam" id="PF01261"/>
    </source>
</evidence>
<feature type="chain" id="PRO_5032964699" evidence="1">
    <location>
        <begin position="22"/>
        <end position="302"/>
    </location>
</feature>
<keyword evidence="3" id="KW-0413">Isomerase</keyword>
<dbReference type="Gene3D" id="3.20.20.150">
    <property type="entry name" value="Divalent-metal-dependent TIM barrel enzymes"/>
    <property type="match status" value="1"/>
</dbReference>
<dbReference type="KEGG" id="pfer:IRI77_02865"/>
<reference evidence="3 4" key="1">
    <citation type="submission" date="2020-10" db="EMBL/GenBank/DDBJ databases">
        <title>Complete genome sequence of Paludibaculum fermentans P105T, a facultatively anaerobic acidobacterium capable of dissimilatory Fe(III) reduction.</title>
        <authorList>
            <person name="Dedysh S.N."/>
            <person name="Beletsky A.V."/>
            <person name="Kulichevskaya I.S."/>
            <person name="Mardanov A.V."/>
            <person name="Ravin N.V."/>
        </authorList>
    </citation>
    <scope>NUCLEOTIDE SEQUENCE [LARGE SCALE GENOMIC DNA]</scope>
    <source>
        <strain evidence="3 4">P105</strain>
    </source>
</reference>